<dbReference type="Gene3D" id="1.25.40.20">
    <property type="entry name" value="Ankyrin repeat-containing domain"/>
    <property type="match status" value="1"/>
</dbReference>
<evidence type="ECO:0000313" key="5">
    <source>
        <dbReference type="Proteomes" id="UP000037510"/>
    </source>
</evidence>
<dbReference type="PANTHER" id="PTHR20923">
    <property type="entry name" value="BAT4 PROTEIN-RELATED"/>
    <property type="match status" value="1"/>
</dbReference>
<name>A0A0L7K3X3_OPEBR</name>
<feature type="region of interest" description="Disordered" evidence="2">
    <location>
        <begin position="260"/>
        <end position="306"/>
    </location>
</feature>
<feature type="compositionally biased region" description="Basic and acidic residues" evidence="2">
    <location>
        <begin position="275"/>
        <end position="295"/>
    </location>
</feature>
<dbReference type="STRING" id="104452.A0A0L7K3X3"/>
<evidence type="ECO:0000313" key="4">
    <source>
        <dbReference type="EMBL" id="KOB57039.1"/>
    </source>
</evidence>
<proteinExistence type="predicted"/>
<gene>
    <name evidence="4" type="ORF">OBRU01_25776</name>
</gene>
<evidence type="ECO:0000259" key="3">
    <source>
        <dbReference type="PROSITE" id="PS50174"/>
    </source>
</evidence>
<dbReference type="PANTHER" id="PTHR20923:SF1">
    <property type="entry name" value="G PATCH DOMAIN AND ANKYRIN REPEAT-CONTAINING PROTEIN 1"/>
    <property type="match status" value="1"/>
</dbReference>
<dbReference type="InterPro" id="IPR002110">
    <property type="entry name" value="Ankyrin_rpt"/>
</dbReference>
<dbReference type="SMART" id="SM00248">
    <property type="entry name" value="ANK"/>
    <property type="match status" value="2"/>
</dbReference>
<dbReference type="InterPro" id="IPR036770">
    <property type="entry name" value="Ankyrin_rpt-contain_sf"/>
</dbReference>
<dbReference type="AlphaFoldDB" id="A0A0L7K3X3"/>
<reference evidence="4 5" key="1">
    <citation type="journal article" date="2015" name="Genome Biol. Evol.">
        <title>The genome of winter moth (Operophtera brumata) provides a genomic perspective on sexual dimorphism and phenology.</title>
        <authorList>
            <person name="Derks M.F."/>
            <person name="Smit S."/>
            <person name="Salis L."/>
            <person name="Schijlen E."/>
            <person name="Bossers A."/>
            <person name="Mateman C."/>
            <person name="Pijl A.S."/>
            <person name="de Ridder D."/>
            <person name="Groenen M.A."/>
            <person name="Visser M.E."/>
            <person name="Megens H.J."/>
        </authorList>
    </citation>
    <scope>NUCLEOTIDE SEQUENCE [LARGE SCALE GENOMIC DNA]</scope>
    <source>
        <strain evidence="4">WM2013NL</strain>
        <tissue evidence="4">Head and thorax</tissue>
    </source>
</reference>
<evidence type="ECO:0000256" key="2">
    <source>
        <dbReference type="SAM" id="MobiDB-lite"/>
    </source>
</evidence>
<dbReference type="PROSITE" id="PS50174">
    <property type="entry name" value="G_PATCH"/>
    <property type="match status" value="1"/>
</dbReference>
<organism evidence="4 5">
    <name type="scientific">Operophtera brumata</name>
    <name type="common">Winter moth</name>
    <name type="synonym">Phalaena brumata</name>
    <dbReference type="NCBI Taxonomy" id="104452"/>
    <lineage>
        <taxon>Eukaryota</taxon>
        <taxon>Metazoa</taxon>
        <taxon>Ecdysozoa</taxon>
        <taxon>Arthropoda</taxon>
        <taxon>Hexapoda</taxon>
        <taxon>Insecta</taxon>
        <taxon>Pterygota</taxon>
        <taxon>Neoptera</taxon>
        <taxon>Endopterygota</taxon>
        <taxon>Lepidoptera</taxon>
        <taxon>Glossata</taxon>
        <taxon>Ditrysia</taxon>
        <taxon>Geometroidea</taxon>
        <taxon>Geometridae</taxon>
        <taxon>Larentiinae</taxon>
        <taxon>Operophtera</taxon>
    </lineage>
</organism>
<feature type="domain" description="G-patch" evidence="3">
    <location>
        <begin position="236"/>
        <end position="282"/>
    </location>
</feature>
<dbReference type="InterPro" id="IPR039146">
    <property type="entry name" value="GPANK1"/>
</dbReference>
<evidence type="ECO:0000256" key="1">
    <source>
        <dbReference type="PROSITE-ProRule" id="PRU00023"/>
    </source>
</evidence>
<comment type="caution">
    <text evidence="4">The sequence shown here is derived from an EMBL/GenBank/DDBJ whole genome shotgun (WGS) entry which is preliminary data.</text>
</comment>
<protein>
    <recommendedName>
        <fullName evidence="3">G-patch domain-containing protein</fullName>
    </recommendedName>
</protein>
<dbReference type="SMART" id="SM00443">
    <property type="entry name" value="G_patch"/>
    <property type="match status" value="1"/>
</dbReference>
<dbReference type="PROSITE" id="PS50088">
    <property type="entry name" value="ANK_REPEAT"/>
    <property type="match status" value="1"/>
</dbReference>
<accession>A0A0L7K3X3</accession>
<keyword evidence="1" id="KW-0040">ANK repeat</keyword>
<dbReference type="Pfam" id="PF12796">
    <property type="entry name" value="Ank_2"/>
    <property type="match status" value="1"/>
</dbReference>
<dbReference type="Proteomes" id="UP000037510">
    <property type="component" value="Unassembled WGS sequence"/>
</dbReference>
<keyword evidence="5" id="KW-1185">Reference proteome</keyword>
<sequence>MLKKHYNNFVKASAPTETVNKLPTLSGEEAKEIYLKEIKDAKYSTNKHHLPPRDYNSTYNLPERTTSQTAQKLEDISIKGLILSVQNNDVKMLKDILDSCPSLVNTVDEFGWSLLMIACQANSVDAVKELLTRGVDTAVRDKGGNSATNLVIKNKNLELADLLISHRKGNHRSSNSQDHRGKIKVKKVKAELKESFICEICSNKVFPDKEEHLASTVHNISASKDKKIPTNYVIPQTNRGYQLMLKVGWDRECGLGRDGSGKKYPIKAVQKKDRKGLGHEKKKTEKSSNEVETRKNSKLVMPDLQD</sequence>
<feature type="repeat" description="ANK" evidence="1">
    <location>
        <begin position="110"/>
        <end position="142"/>
    </location>
</feature>
<dbReference type="Pfam" id="PF01585">
    <property type="entry name" value="G-patch"/>
    <property type="match status" value="1"/>
</dbReference>
<dbReference type="SUPFAM" id="SSF48403">
    <property type="entry name" value="Ankyrin repeat"/>
    <property type="match status" value="1"/>
</dbReference>
<dbReference type="EMBL" id="JTDY01011302">
    <property type="protein sequence ID" value="KOB57039.1"/>
    <property type="molecule type" value="Genomic_DNA"/>
</dbReference>
<dbReference type="InterPro" id="IPR000467">
    <property type="entry name" value="G_patch_dom"/>
</dbReference>
<dbReference type="GO" id="GO:0003676">
    <property type="term" value="F:nucleic acid binding"/>
    <property type="evidence" value="ECO:0007669"/>
    <property type="project" value="InterPro"/>
</dbReference>